<name>A0ABU3UEC7_9ACTN</name>
<evidence type="ECO:0000256" key="2">
    <source>
        <dbReference type="SAM" id="SignalP"/>
    </source>
</evidence>
<dbReference type="Proteomes" id="UP001257627">
    <property type="component" value="Unassembled WGS sequence"/>
</dbReference>
<evidence type="ECO:0000256" key="1">
    <source>
        <dbReference type="SAM" id="MobiDB-lite"/>
    </source>
</evidence>
<feature type="compositionally biased region" description="Polar residues" evidence="1">
    <location>
        <begin position="259"/>
        <end position="268"/>
    </location>
</feature>
<gene>
    <name evidence="3" type="ORF">PU648_07730</name>
</gene>
<protein>
    <recommendedName>
        <fullName evidence="5">Lipoprotein</fullName>
    </recommendedName>
</protein>
<organism evidence="3 4">
    <name type="scientific">Streptomyces mirabilis</name>
    <dbReference type="NCBI Taxonomy" id="68239"/>
    <lineage>
        <taxon>Bacteria</taxon>
        <taxon>Bacillati</taxon>
        <taxon>Actinomycetota</taxon>
        <taxon>Actinomycetes</taxon>
        <taxon>Kitasatosporales</taxon>
        <taxon>Streptomycetaceae</taxon>
        <taxon>Streptomyces</taxon>
    </lineage>
</organism>
<keyword evidence="2" id="KW-0732">Signal</keyword>
<keyword evidence="4" id="KW-1185">Reference proteome</keyword>
<proteinExistence type="predicted"/>
<reference evidence="3 4" key="1">
    <citation type="submission" date="2023-02" db="EMBL/GenBank/DDBJ databases">
        <authorList>
            <person name="Maleckis M."/>
        </authorList>
    </citation>
    <scope>NUCLEOTIDE SEQUENCE [LARGE SCALE GENOMIC DNA]</scope>
    <source>
        <strain evidence="3 4">P8-A2</strain>
    </source>
</reference>
<evidence type="ECO:0008006" key="5">
    <source>
        <dbReference type="Google" id="ProtNLM"/>
    </source>
</evidence>
<feature type="region of interest" description="Disordered" evidence="1">
    <location>
        <begin position="248"/>
        <end position="268"/>
    </location>
</feature>
<dbReference type="RefSeq" id="WP_143604019.1">
    <property type="nucleotide sequence ID" value="NZ_JBHWDB010000372.1"/>
</dbReference>
<sequence length="268" mass="27593">MIRHPPRAARFLALALAAGAMLATEACSNGSGAATSTSSRSAGALTQAEAETALINTTDLEGNWTRVNDAATWRDSLLIGKVDAAQFFTDSKTTAADCQKLLDVLYSDALLGKPSGARAVAGFSGGGDGARMLYQVAGHDRGQLDSSLAWLKTLPVKCDQFTVTGKDGSTRTAQVIETSLPKAGDSRQGLRLTLQGPVGSNPATLTLDLAAVRVGTNAIAVTNGGLGGTEADSTQQAVTLGTRRLKDVLAGKTPAEQPPGQQESLTRP</sequence>
<feature type="signal peptide" evidence="2">
    <location>
        <begin position="1"/>
        <end position="23"/>
    </location>
</feature>
<evidence type="ECO:0000313" key="4">
    <source>
        <dbReference type="Proteomes" id="UP001257627"/>
    </source>
</evidence>
<comment type="caution">
    <text evidence="3">The sequence shown here is derived from an EMBL/GenBank/DDBJ whole genome shotgun (WGS) entry which is preliminary data.</text>
</comment>
<feature type="chain" id="PRO_5045489687" description="Lipoprotein" evidence="2">
    <location>
        <begin position="24"/>
        <end position="268"/>
    </location>
</feature>
<accession>A0ABU3UEC7</accession>
<dbReference type="EMBL" id="JARAKF010000001">
    <property type="protein sequence ID" value="MDU8992249.1"/>
    <property type="molecule type" value="Genomic_DNA"/>
</dbReference>
<evidence type="ECO:0000313" key="3">
    <source>
        <dbReference type="EMBL" id="MDU8992249.1"/>
    </source>
</evidence>